<dbReference type="Gene3D" id="3.30.420.10">
    <property type="entry name" value="Ribonuclease H-like superfamily/Ribonuclease H"/>
    <property type="match status" value="1"/>
</dbReference>
<comment type="similarity">
    <text evidence="1">Belongs to the beta type-B retroviral polymerase family. HERV class-II K(HML-2) pol subfamily.</text>
</comment>
<reference evidence="6 7" key="1">
    <citation type="submission" date="2022-01" db="EMBL/GenBank/DDBJ databases">
        <title>A high-quality chromosome-level genome assembly of rohu carp, Labeo rohita.</title>
        <authorList>
            <person name="Arick M.A. II"/>
            <person name="Hsu C.-Y."/>
            <person name="Magbanua Z."/>
            <person name="Pechanova O."/>
            <person name="Grover C."/>
            <person name="Miller E."/>
            <person name="Thrash A."/>
            <person name="Ezzel L."/>
            <person name="Alam S."/>
            <person name="Benzie J."/>
            <person name="Hamilton M."/>
            <person name="Karsi A."/>
            <person name="Lawrence M.L."/>
            <person name="Peterson D.G."/>
        </authorList>
    </citation>
    <scope>NUCLEOTIDE SEQUENCE [LARGE SCALE GENOMIC DNA]</scope>
    <source>
        <strain evidence="7">BAU-BD-2019</strain>
        <tissue evidence="6">Blood</tissue>
    </source>
</reference>
<sequence length="621" mass="69671">MGVISPIQYSEWATPVVPVIKKDGSVRLCGDFKVTLNPAICVDHYPLPRIEDLFASLAGGQLFSKLDLSNAYLQMPVAQEFRRKLLTISTQKGLFCYNRLPFGIAPAPALFQKAMDQVLLGIPNTHCYLDGILITGRNDAEHLKTLDQVLTRLEKYGLKLQCEKCDFFKQSLEYLEKKWYWSVACEQSFQKAKDLLTSPAVLTHYDPELHIRLASDASPYGVGAVISHLCPNAAHDYVFEYKKAAHHANADGLSRLPLPVTHTEKMDMVDMFYANQVATLPVSNADIKRGTLTDSTLSSVLDMVLSGRFPKSKDVPTDLLPFVTRRHELSMVQGCLMWGSRVIVPPKLRQWVLTDLHIGHPGVVRMKHLARSYVWWLGIDGQIESQSKSCQSCQRIQTAPCPAPLHPWIWPTHPWERIHVDFAGPFEGHMYFIIIVVDAHSKWPEVFIMDSTTTSKTIQVLRGLFSHYGVPNIIVSDNGPQFCAEQFSFFLKSNGVQHIRSAPYHPSSNGQAEHFVQTLKHAQKAPHATTKESPEAQQLRCQEHAKSREFCVGDSVLVRDYRKGEKWIPGVVMSRTGPVSYIVKVGAAGSWKCHVDQMLRQGATSSDTSTEPDVPIFPDNS</sequence>
<dbReference type="PANTHER" id="PTHR37984:SF13">
    <property type="entry name" value="RIBONUCLEASE H"/>
    <property type="match status" value="1"/>
</dbReference>
<name>A0ABQ8LBV8_LABRO</name>
<organism evidence="6 7">
    <name type="scientific">Labeo rohita</name>
    <name type="common">Indian major carp</name>
    <name type="synonym">Cyprinus rohita</name>
    <dbReference type="NCBI Taxonomy" id="84645"/>
    <lineage>
        <taxon>Eukaryota</taxon>
        <taxon>Metazoa</taxon>
        <taxon>Chordata</taxon>
        <taxon>Craniata</taxon>
        <taxon>Vertebrata</taxon>
        <taxon>Euteleostomi</taxon>
        <taxon>Actinopterygii</taxon>
        <taxon>Neopterygii</taxon>
        <taxon>Teleostei</taxon>
        <taxon>Ostariophysi</taxon>
        <taxon>Cypriniformes</taxon>
        <taxon>Cyprinidae</taxon>
        <taxon>Labeoninae</taxon>
        <taxon>Labeonini</taxon>
        <taxon>Labeo</taxon>
    </lineage>
</organism>
<dbReference type="SUPFAM" id="SSF56672">
    <property type="entry name" value="DNA/RNA polymerases"/>
    <property type="match status" value="1"/>
</dbReference>
<dbReference type="EMBL" id="JACTAM010000054">
    <property type="protein sequence ID" value="KAI2647974.1"/>
    <property type="molecule type" value="Genomic_DNA"/>
</dbReference>
<proteinExistence type="inferred from homology"/>
<evidence type="ECO:0000256" key="4">
    <source>
        <dbReference type="SAM" id="MobiDB-lite"/>
    </source>
</evidence>
<feature type="region of interest" description="Disordered" evidence="4">
    <location>
        <begin position="602"/>
        <end position="621"/>
    </location>
</feature>
<dbReference type="InterPro" id="IPR041588">
    <property type="entry name" value="Integrase_H2C2"/>
</dbReference>
<feature type="domain" description="Integrase catalytic" evidence="5">
    <location>
        <begin position="410"/>
        <end position="520"/>
    </location>
</feature>
<dbReference type="InterPro" id="IPR012337">
    <property type="entry name" value="RNaseH-like_sf"/>
</dbReference>
<dbReference type="Gene3D" id="1.10.340.70">
    <property type="match status" value="1"/>
</dbReference>
<dbReference type="SUPFAM" id="SSF53098">
    <property type="entry name" value="Ribonuclease H-like"/>
    <property type="match status" value="1"/>
</dbReference>
<evidence type="ECO:0000313" key="7">
    <source>
        <dbReference type="Proteomes" id="UP000830375"/>
    </source>
</evidence>
<dbReference type="Gene3D" id="3.10.10.10">
    <property type="entry name" value="HIV Type 1 Reverse Transcriptase, subunit A, domain 1"/>
    <property type="match status" value="1"/>
</dbReference>
<dbReference type="InterPro" id="IPR050951">
    <property type="entry name" value="Retrovirus_Pol_polyprotein"/>
</dbReference>
<dbReference type="CDD" id="cd01647">
    <property type="entry name" value="RT_LTR"/>
    <property type="match status" value="1"/>
</dbReference>
<evidence type="ECO:0000256" key="3">
    <source>
        <dbReference type="ARBA" id="ARBA00039658"/>
    </source>
</evidence>
<evidence type="ECO:0000256" key="2">
    <source>
        <dbReference type="ARBA" id="ARBA00012180"/>
    </source>
</evidence>
<dbReference type="PROSITE" id="PS50994">
    <property type="entry name" value="INTEGRASE"/>
    <property type="match status" value="1"/>
</dbReference>
<dbReference type="InterPro" id="IPR001584">
    <property type="entry name" value="Integrase_cat-core"/>
</dbReference>
<dbReference type="InterPro" id="IPR041577">
    <property type="entry name" value="RT_RNaseH_2"/>
</dbReference>
<dbReference type="Proteomes" id="UP000830375">
    <property type="component" value="Unassembled WGS sequence"/>
</dbReference>
<dbReference type="Pfam" id="PF17921">
    <property type="entry name" value="Integrase_H2C2"/>
    <property type="match status" value="1"/>
</dbReference>
<dbReference type="InterPro" id="IPR000477">
    <property type="entry name" value="RT_dom"/>
</dbReference>
<evidence type="ECO:0000313" key="6">
    <source>
        <dbReference type="EMBL" id="KAI2647974.1"/>
    </source>
</evidence>
<dbReference type="Pfam" id="PF00078">
    <property type="entry name" value="RVT_1"/>
    <property type="match status" value="1"/>
</dbReference>
<protein>
    <recommendedName>
        <fullName evidence="3">Gypsy retrotransposon integrase-like protein 1</fullName>
        <ecNumber evidence="2">3.1.26.4</ecNumber>
    </recommendedName>
</protein>
<keyword evidence="7" id="KW-1185">Reference proteome</keyword>
<feature type="compositionally biased region" description="Polar residues" evidence="4">
    <location>
        <begin position="602"/>
        <end position="611"/>
    </location>
</feature>
<evidence type="ECO:0000256" key="1">
    <source>
        <dbReference type="ARBA" id="ARBA00010879"/>
    </source>
</evidence>
<comment type="caution">
    <text evidence="6">The sequence shown here is derived from an EMBL/GenBank/DDBJ whole genome shotgun (WGS) entry which is preliminary data.</text>
</comment>
<evidence type="ECO:0000259" key="5">
    <source>
        <dbReference type="PROSITE" id="PS50994"/>
    </source>
</evidence>
<dbReference type="Pfam" id="PF17919">
    <property type="entry name" value="RT_RNaseH_2"/>
    <property type="match status" value="1"/>
</dbReference>
<gene>
    <name evidence="6" type="ORF">H4Q32_026051</name>
</gene>
<dbReference type="InterPro" id="IPR036397">
    <property type="entry name" value="RNaseH_sf"/>
</dbReference>
<dbReference type="InterPro" id="IPR043128">
    <property type="entry name" value="Rev_trsase/Diguanyl_cyclase"/>
</dbReference>
<dbReference type="PANTHER" id="PTHR37984">
    <property type="entry name" value="PROTEIN CBG26694"/>
    <property type="match status" value="1"/>
</dbReference>
<dbReference type="EC" id="3.1.26.4" evidence="2"/>
<accession>A0ABQ8LBV8</accession>
<dbReference type="InterPro" id="IPR043502">
    <property type="entry name" value="DNA/RNA_pol_sf"/>
</dbReference>
<dbReference type="Pfam" id="PF00665">
    <property type="entry name" value="rve"/>
    <property type="match status" value="1"/>
</dbReference>
<dbReference type="Gene3D" id="3.30.70.270">
    <property type="match status" value="1"/>
</dbReference>